<reference evidence="2 3" key="1">
    <citation type="submission" date="2017-11" db="EMBL/GenBank/DDBJ databases">
        <title>De novo assembly and phasing of dikaryotic genomes from two isolates of Puccinia coronata f. sp. avenae, the causal agent of oat crown rust.</title>
        <authorList>
            <person name="Miller M.E."/>
            <person name="Zhang Y."/>
            <person name="Omidvar V."/>
            <person name="Sperschneider J."/>
            <person name="Schwessinger B."/>
            <person name="Raley C."/>
            <person name="Palmer J.M."/>
            <person name="Garnica D."/>
            <person name="Upadhyaya N."/>
            <person name="Rathjen J."/>
            <person name="Taylor J.M."/>
            <person name="Park R.F."/>
            <person name="Dodds P.N."/>
            <person name="Hirsch C.D."/>
            <person name="Kianian S.F."/>
            <person name="Figueroa M."/>
        </authorList>
    </citation>
    <scope>NUCLEOTIDE SEQUENCE [LARGE SCALE GENOMIC DNA]</scope>
    <source>
        <strain evidence="2">12NC29</strain>
    </source>
</reference>
<organism evidence="2 3">
    <name type="scientific">Puccinia coronata f. sp. avenae</name>
    <dbReference type="NCBI Taxonomy" id="200324"/>
    <lineage>
        <taxon>Eukaryota</taxon>
        <taxon>Fungi</taxon>
        <taxon>Dikarya</taxon>
        <taxon>Basidiomycota</taxon>
        <taxon>Pucciniomycotina</taxon>
        <taxon>Pucciniomycetes</taxon>
        <taxon>Pucciniales</taxon>
        <taxon>Pucciniaceae</taxon>
        <taxon>Puccinia</taxon>
    </lineage>
</organism>
<feature type="region of interest" description="Disordered" evidence="1">
    <location>
        <begin position="1"/>
        <end position="85"/>
    </location>
</feature>
<keyword evidence="3" id="KW-1185">Reference proteome</keyword>
<accession>A0A2N5S0N7</accession>
<feature type="region of interest" description="Disordered" evidence="1">
    <location>
        <begin position="98"/>
        <end position="145"/>
    </location>
</feature>
<feature type="compositionally biased region" description="Polar residues" evidence="1">
    <location>
        <begin position="64"/>
        <end position="74"/>
    </location>
</feature>
<dbReference type="AlphaFoldDB" id="A0A2N5S0N7"/>
<gene>
    <name evidence="2" type="ORF">PCANC_26351</name>
</gene>
<feature type="compositionally biased region" description="Polar residues" evidence="1">
    <location>
        <begin position="101"/>
        <end position="126"/>
    </location>
</feature>
<evidence type="ECO:0000313" key="2">
    <source>
        <dbReference type="EMBL" id="PLW06806.1"/>
    </source>
</evidence>
<evidence type="ECO:0000256" key="1">
    <source>
        <dbReference type="SAM" id="MobiDB-lite"/>
    </source>
</evidence>
<evidence type="ECO:0000313" key="3">
    <source>
        <dbReference type="Proteomes" id="UP000235388"/>
    </source>
</evidence>
<name>A0A2N5S0N7_9BASI</name>
<dbReference type="EMBL" id="PGCJ01001280">
    <property type="protein sequence ID" value="PLW06806.1"/>
    <property type="molecule type" value="Genomic_DNA"/>
</dbReference>
<protein>
    <submittedName>
        <fullName evidence="2">Uncharacterized protein</fullName>
    </submittedName>
</protein>
<sequence>MSVADSEDAQDIGMDDLQLSGWKNTQTDANNNDSKSSENKDDNDSKDNDNKEGLCYPDPISFPPNGTSQSTSHSKLPDSGVPHHFSAFAQNLRPSKVCPHWTSSARKSATSNSPMKASTLPENLLQTPPVDMQANPILLPPLLQS</sequence>
<feature type="compositionally biased region" description="Basic and acidic residues" evidence="1">
    <location>
        <begin position="35"/>
        <end position="52"/>
    </location>
</feature>
<dbReference type="Proteomes" id="UP000235388">
    <property type="component" value="Unassembled WGS sequence"/>
</dbReference>
<proteinExistence type="predicted"/>
<feature type="compositionally biased region" description="Acidic residues" evidence="1">
    <location>
        <begin position="1"/>
        <end position="14"/>
    </location>
</feature>
<comment type="caution">
    <text evidence="2">The sequence shown here is derived from an EMBL/GenBank/DDBJ whole genome shotgun (WGS) entry which is preliminary data.</text>
</comment>